<keyword evidence="3" id="KW-1185">Reference proteome</keyword>
<feature type="compositionally biased region" description="Basic residues" evidence="1">
    <location>
        <begin position="168"/>
        <end position="179"/>
    </location>
</feature>
<name>A0A9P6B2Y9_9AGAM</name>
<dbReference type="PANTHER" id="PTHR33096:SF1">
    <property type="entry name" value="CXC1-LIKE CYSTEINE CLUSTER ASSOCIATED WITH KDZ TRANSPOSASES DOMAIN-CONTAINING PROTEIN"/>
    <property type="match status" value="1"/>
</dbReference>
<reference evidence="2" key="1">
    <citation type="journal article" date="2020" name="Nat. Commun.">
        <title>Large-scale genome sequencing of mycorrhizal fungi provides insights into the early evolution of symbiotic traits.</title>
        <authorList>
            <person name="Miyauchi S."/>
            <person name="Kiss E."/>
            <person name="Kuo A."/>
            <person name="Drula E."/>
            <person name="Kohler A."/>
            <person name="Sanchez-Garcia M."/>
            <person name="Morin E."/>
            <person name="Andreopoulos B."/>
            <person name="Barry K.W."/>
            <person name="Bonito G."/>
            <person name="Buee M."/>
            <person name="Carver A."/>
            <person name="Chen C."/>
            <person name="Cichocki N."/>
            <person name="Clum A."/>
            <person name="Culley D."/>
            <person name="Crous P.W."/>
            <person name="Fauchery L."/>
            <person name="Girlanda M."/>
            <person name="Hayes R.D."/>
            <person name="Keri Z."/>
            <person name="LaButti K."/>
            <person name="Lipzen A."/>
            <person name="Lombard V."/>
            <person name="Magnuson J."/>
            <person name="Maillard F."/>
            <person name="Murat C."/>
            <person name="Nolan M."/>
            <person name="Ohm R.A."/>
            <person name="Pangilinan J."/>
            <person name="Pereira M.F."/>
            <person name="Perotto S."/>
            <person name="Peter M."/>
            <person name="Pfister S."/>
            <person name="Riley R."/>
            <person name="Sitrit Y."/>
            <person name="Stielow J.B."/>
            <person name="Szollosi G."/>
            <person name="Zifcakova L."/>
            <person name="Stursova M."/>
            <person name="Spatafora J.W."/>
            <person name="Tedersoo L."/>
            <person name="Vaario L.M."/>
            <person name="Yamada A."/>
            <person name="Yan M."/>
            <person name="Wang P."/>
            <person name="Xu J."/>
            <person name="Bruns T."/>
            <person name="Baldrian P."/>
            <person name="Vilgalys R."/>
            <person name="Dunand C."/>
            <person name="Henrissat B."/>
            <person name="Grigoriev I.V."/>
            <person name="Hibbett D."/>
            <person name="Nagy L.G."/>
            <person name="Martin F.M."/>
        </authorList>
    </citation>
    <scope>NUCLEOTIDE SEQUENCE</scope>
    <source>
        <strain evidence="2">UP504</strain>
    </source>
</reference>
<evidence type="ECO:0008006" key="4">
    <source>
        <dbReference type="Google" id="ProtNLM"/>
    </source>
</evidence>
<sequence>MFSGSSYPSSQPRYARIRCELFLHIAPNERGWAATLVKYLKAHGYYFMTADLFHHSLCQCTLAHYQQLRLKNWWIVREPIVVKIVWHPSWTETTPVNGREYSNAQNTATFLSDHNIPSTYLQTWCPLCFGSNSSENGDLKVDAIIWNCGRPKSLTFDPRSPQPELGRSKKPTRPWKVRSHAVEDEDKVEDNLKMPNSTYSACACGLPGEKQFYTCTLLDFLFKHLPHCWRIGVLYDIGCQMDQSLKKWNFMPDWSPHLEWGISIFHAYGHQWMCQLWYHPRKSTIWGLSDGEGVTGYHRHAFSFSIYKWNALMKRSGGTLENGCSKPIIWQSKTQGAHAIEHILSLQLTLEAQQENLQELISEGNDVIPEDSAGEAILVEWQERVHSTKLAISRLQSNIKKRTEGLKLGDWVVAWKLEQLKKDRWITMQLNLHILHEQLVQKLCVHKFKLATLDHAHSTWILDQKTKVHVEKVVHHHSPRIDAMMKKYNVKIKEMAEYHQTSRTISKSAYIPPLLLKEGLYKMDVDQDIWEDAWADVGDFPDGVLPQWLVDASVKKGIFMAQEVVNFKRLVKEVDDEVSFFALHQLHQLYEWLELWRVNMIHVPTLSTAPSWDEFLPPLTLEHHASCIQVHVPNVDGDDDDAISSDDDQDGEVEEDIETEDLGFITLIDNVIGDFQ</sequence>
<dbReference type="AlphaFoldDB" id="A0A9P6B2Y9"/>
<accession>A0A9P6B2Y9</accession>
<dbReference type="Proteomes" id="UP000886523">
    <property type="component" value="Unassembled WGS sequence"/>
</dbReference>
<organism evidence="2 3">
    <name type="scientific">Hydnum rufescens UP504</name>
    <dbReference type="NCBI Taxonomy" id="1448309"/>
    <lineage>
        <taxon>Eukaryota</taxon>
        <taxon>Fungi</taxon>
        <taxon>Dikarya</taxon>
        <taxon>Basidiomycota</taxon>
        <taxon>Agaricomycotina</taxon>
        <taxon>Agaricomycetes</taxon>
        <taxon>Cantharellales</taxon>
        <taxon>Hydnaceae</taxon>
        <taxon>Hydnum</taxon>
    </lineage>
</organism>
<proteinExistence type="predicted"/>
<gene>
    <name evidence="2" type="ORF">BS47DRAFT_1360268</name>
</gene>
<dbReference type="EMBL" id="MU128939">
    <property type="protein sequence ID" value="KAF9516417.1"/>
    <property type="molecule type" value="Genomic_DNA"/>
</dbReference>
<evidence type="ECO:0000313" key="2">
    <source>
        <dbReference type="EMBL" id="KAF9516417.1"/>
    </source>
</evidence>
<protein>
    <recommendedName>
        <fullName evidence="4">CxC2-like cysteine cluster KDZ transposase-associated domain-containing protein</fullName>
    </recommendedName>
</protein>
<feature type="region of interest" description="Disordered" evidence="1">
    <location>
        <begin position="635"/>
        <end position="655"/>
    </location>
</feature>
<evidence type="ECO:0000256" key="1">
    <source>
        <dbReference type="SAM" id="MobiDB-lite"/>
    </source>
</evidence>
<dbReference type="OrthoDB" id="3364670at2759"/>
<dbReference type="Pfam" id="PF18758">
    <property type="entry name" value="KDZ"/>
    <property type="match status" value="1"/>
</dbReference>
<evidence type="ECO:0000313" key="3">
    <source>
        <dbReference type="Proteomes" id="UP000886523"/>
    </source>
</evidence>
<dbReference type="InterPro" id="IPR040521">
    <property type="entry name" value="KDZ"/>
</dbReference>
<dbReference type="PANTHER" id="PTHR33096">
    <property type="entry name" value="CXC2 DOMAIN-CONTAINING PROTEIN"/>
    <property type="match status" value="1"/>
</dbReference>
<comment type="caution">
    <text evidence="2">The sequence shown here is derived from an EMBL/GenBank/DDBJ whole genome shotgun (WGS) entry which is preliminary data.</text>
</comment>
<feature type="compositionally biased region" description="Acidic residues" evidence="1">
    <location>
        <begin position="636"/>
        <end position="655"/>
    </location>
</feature>
<feature type="region of interest" description="Disordered" evidence="1">
    <location>
        <begin position="157"/>
        <end position="182"/>
    </location>
</feature>